<dbReference type="Pfam" id="PF10193">
    <property type="entry name" value="Telomere_reg-2"/>
    <property type="match status" value="1"/>
</dbReference>
<keyword evidence="6" id="KW-0963">Cytoplasm</keyword>
<evidence type="ECO:0000256" key="4">
    <source>
        <dbReference type="ARBA" id="ARBA00006133"/>
    </source>
</evidence>
<evidence type="ECO:0000256" key="9">
    <source>
        <dbReference type="SAM" id="MobiDB-lite"/>
    </source>
</evidence>
<evidence type="ECO:0000259" key="10">
    <source>
        <dbReference type="Pfam" id="PF10193"/>
    </source>
</evidence>
<keyword evidence="8" id="KW-0539">Nucleus</keyword>
<feature type="compositionally biased region" description="Acidic residues" evidence="9">
    <location>
        <begin position="477"/>
        <end position="490"/>
    </location>
</feature>
<dbReference type="GO" id="GO:0051879">
    <property type="term" value="F:Hsp90 protein binding"/>
    <property type="evidence" value="ECO:0007669"/>
    <property type="project" value="TreeGrafter"/>
</dbReference>
<dbReference type="GO" id="GO:0051083">
    <property type="term" value="P:'de novo' cotranslational protein folding"/>
    <property type="evidence" value="ECO:0007669"/>
    <property type="project" value="TreeGrafter"/>
</dbReference>
<dbReference type="Pfam" id="PF25320">
    <property type="entry name" value="TELO2_ARM"/>
    <property type="match status" value="1"/>
</dbReference>
<dbReference type="SUPFAM" id="SSF48371">
    <property type="entry name" value="ARM repeat"/>
    <property type="match status" value="1"/>
</dbReference>
<dbReference type="FunFam" id="1.25.40.720:FF:000001">
    <property type="entry name" value="Telomere length regulation protein TEL2"/>
    <property type="match status" value="1"/>
</dbReference>
<comment type="similarity">
    <text evidence="4">Belongs to the TEL2 family.</text>
</comment>
<dbReference type="PANTHER" id="PTHR15830">
    <property type="entry name" value="TELOMERE LENGTH REGULATION PROTEIN TEL2 FAMILY MEMBER"/>
    <property type="match status" value="1"/>
</dbReference>
<dbReference type="InterPro" id="IPR051970">
    <property type="entry name" value="TEL2_Regulation"/>
</dbReference>
<evidence type="ECO:0000256" key="3">
    <source>
        <dbReference type="ARBA" id="ARBA00004496"/>
    </source>
</evidence>
<evidence type="ECO:0000256" key="6">
    <source>
        <dbReference type="ARBA" id="ARBA00022490"/>
    </source>
</evidence>
<organism evidence="12">
    <name type="scientific">Callorhinchus milii</name>
    <name type="common">Ghost shark</name>
    <dbReference type="NCBI Taxonomy" id="7868"/>
    <lineage>
        <taxon>Eukaryota</taxon>
        <taxon>Metazoa</taxon>
        <taxon>Chordata</taxon>
        <taxon>Craniata</taxon>
        <taxon>Vertebrata</taxon>
        <taxon>Chondrichthyes</taxon>
        <taxon>Holocephali</taxon>
        <taxon>Chimaeriformes</taxon>
        <taxon>Callorhinchidae</taxon>
        <taxon>Callorhinchus</taxon>
    </lineage>
</organism>
<dbReference type="InterPro" id="IPR038528">
    <property type="entry name" value="TEL2_C_sf"/>
</dbReference>
<comment type="subcellular location">
    <subcellularLocation>
        <location evidence="3">Cytoplasm</location>
    </subcellularLocation>
    <subcellularLocation>
        <location evidence="2">Membrane</location>
    </subcellularLocation>
    <subcellularLocation>
        <location evidence="1">Nucleus</location>
    </subcellularLocation>
</comment>
<dbReference type="Gene3D" id="1.25.40.720">
    <property type="entry name" value="Telomere length regulation protein 2, C-terminal domain"/>
    <property type="match status" value="2"/>
</dbReference>
<sequence>MEPEHLEVRCAVRQALNTLSSSKDRAEITHTLQCIKRYLGGAESDIPLRQREEFVNVHYSRFLHGLIGSLSADCLEQQQLFDELFLEGPADQAFLVLLDTIASTSSSPQQTRCVNVLERFLRDGRMTEMIWEFCQTQDGPSPSNLHQAILSKTVSLPDHLANKLQSSNRPAFYPNRYFPLLAQQMLLALRRLCNRLKGGKDCSLCFMSQLLGKLCVQGHGDAVLQVLLPPLTSLTQSDYIWQRICWRLVENVPDRWMESVISGLVCLAAGPEVLCRVLGSIVLKNKKAQFVLTHKLLLLQYSYQTAVLQSLLGYLAGETGRRHLLIKVLKQLMETWSNRSAVRHTPVEQQLYITKAILISLAHLRDSELQEHRAELLAAMMSGMECHLDSNLPRVRRLGMLLAQSLSPRICPSEQPLSFQYEEDEETNELQSLLILRPQSSWKSTQQEQSDAGCEPARDIEEQCAGLAPPGLPSQDPESDSELDSDDELIPYDMSGDRELQKCKAPAYISGCVEVLMNCEDPEQIEATLNTVESLIRKTPAATKELSLHLARLLLHLDDKYNIEGFVSLRQRAMVGLLVVDTIAVAQYLTQQFYAVNYSLCQRLDILDVLALAAQELSQPGTESKAAPAALLDCGRGGGGAALPVPHAQHWRRIVDERIKSKTRRFAQGVSRPEAIAAPNRYGPVAAHFFFPLISNYDRPQTSFDFLGEQPLMMGRLIHTLGILMYFAVNTPIAIHMGKSLLDFIWTVRYHTDTYVRQGILFAVSSLLLSVPSEGLLSEVLDEVLELRCWLADVAEKDADGDCRRLAVQSLLLLENIRQKLGICLE</sequence>
<dbReference type="InterPro" id="IPR057348">
    <property type="entry name" value="TELO2_ARM"/>
</dbReference>
<keyword evidence="7" id="KW-0472">Membrane</keyword>
<dbReference type="GO" id="GO:0042162">
    <property type="term" value="F:telomeric DNA binding"/>
    <property type="evidence" value="ECO:0007669"/>
    <property type="project" value="TreeGrafter"/>
</dbReference>
<dbReference type="AlphaFoldDB" id="V9KEU4"/>
<evidence type="ECO:0000259" key="11">
    <source>
        <dbReference type="Pfam" id="PF25320"/>
    </source>
</evidence>
<feature type="domain" description="TELO2 ARM repeat" evidence="11">
    <location>
        <begin position="318"/>
        <end position="420"/>
    </location>
</feature>
<dbReference type="InterPro" id="IPR019337">
    <property type="entry name" value="Telomere_length_regulation_dom"/>
</dbReference>
<dbReference type="GO" id="GO:0016020">
    <property type="term" value="C:membrane"/>
    <property type="evidence" value="ECO:0007669"/>
    <property type="project" value="UniProtKB-SubCell"/>
</dbReference>
<evidence type="ECO:0000256" key="8">
    <source>
        <dbReference type="ARBA" id="ARBA00023242"/>
    </source>
</evidence>
<proteinExistence type="evidence at transcript level"/>
<dbReference type="FunFam" id="1.25.40.720:FF:000003">
    <property type="entry name" value="Telomere length regulation protein TEL2 homolog"/>
    <property type="match status" value="1"/>
</dbReference>
<reference evidence="12" key="1">
    <citation type="journal article" date="2014" name="Nature">
        <title>Elephant shark genome provides unique insights into gnathostome evolution.</title>
        <authorList>
            <consortium name="International Elephant Shark Genome Sequencing Consortium"/>
            <person name="Venkatesh B."/>
            <person name="Lee A.P."/>
            <person name="Ravi V."/>
            <person name="Maurya A.K."/>
            <person name="Lian M.M."/>
            <person name="Swann J.B."/>
            <person name="Ohta Y."/>
            <person name="Flajnik M.F."/>
            <person name="Sutoh Y."/>
            <person name="Kasahara M."/>
            <person name="Hoon S."/>
            <person name="Gangu V."/>
            <person name="Roy S.W."/>
            <person name="Irimia M."/>
            <person name="Korzh V."/>
            <person name="Kondrychyn I."/>
            <person name="Lim Z.W."/>
            <person name="Tay B.H."/>
            <person name="Tohari S."/>
            <person name="Kong K.W."/>
            <person name="Ho S."/>
            <person name="Lorente-Galdos B."/>
            <person name="Quilez J."/>
            <person name="Marques-Bonet T."/>
            <person name="Raney B.J."/>
            <person name="Ingham P.W."/>
            <person name="Tay A."/>
            <person name="Hillier L.W."/>
            <person name="Minx P."/>
            <person name="Boehm T."/>
            <person name="Wilson R.K."/>
            <person name="Brenner S."/>
            <person name="Warren W.C."/>
        </authorList>
    </citation>
    <scope>NUCLEOTIDE SEQUENCE</scope>
    <source>
        <tissue evidence="12">Ovary</tissue>
    </source>
</reference>
<dbReference type="GO" id="GO:0005634">
    <property type="term" value="C:nucleus"/>
    <property type="evidence" value="ECO:0007669"/>
    <property type="project" value="UniProtKB-SubCell"/>
</dbReference>
<protein>
    <recommendedName>
        <fullName evidence="5">Telomere length regulation protein TEL2 homolog</fullName>
    </recommendedName>
</protein>
<evidence type="ECO:0000313" key="12">
    <source>
        <dbReference type="EMBL" id="AFO96348.1"/>
    </source>
</evidence>
<dbReference type="EMBL" id="JW863831">
    <property type="protein sequence ID" value="AFO96348.1"/>
    <property type="molecule type" value="mRNA"/>
</dbReference>
<evidence type="ECO:0000256" key="7">
    <source>
        <dbReference type="ARBA" id="ARBA00023136"/>
    </source>
</evidence>
<evidence type="ECO:0000256" key="1">
    <source>
        <dbReference type="ARBA" id="ARBA00004123"/>
    </source>
</evidence>
<evidence type="ECO:0000256" key="2">
    <source>
        <dbReference type="ARBA" id="ARBA00004370"/>
    </source>
</evidence>
<dbReference type="GO" id="GO:0005829">
    <property type="term" value="C:cytosol"/>
    <property type="evidence" value="ECO:0007669"/>
    <property type="project" value="TreeGrafter"/>
</dbReference>
<evidence type="ECO:0000256" key="5">
    <source>
        <dbReference type="ARBA" id="ARBA00018231"/>
    </source>
</evidence>
<dbReference type="PANTHER" id="PTHR15830:SF10">
    <property type="entry name" value="TELOMERE LENGTH REGULATION PROTEIN TEL2 HOMOLOG"/>
    <property type="match status" value="1"/>
</dbReference>
<accession>V9KEU4</accession>
<feature type="domain" description="Telomere length regulation protein conserved" evidence="10">
    <location>
        <begin position="506"/>
        <end position="614"/>
    </location>
</feature>
<feature type="region of interest" description="Disordered" evidence="9">
    <location>
        <begin position="465"/>
        <end position="491"/>
    </location>
</feature>
<dbReference type="InterPro" id="IPR016024">
    <property type="entry name" value="ARM-type_fold"/>
</dbReference>
<name>V9KEU4_CALMI</name>